<feature type="transmembrane region" description="Helical" evidence="1">
    <location>
        <begin position="42"/>
        <end position="63"/>
    </location>
</feature>
<dbReference type="AlphaFoldDB" id="A0A510N8X7"/>
<dbReference type="GeneID" id="5953342"/>
<feature type="transmembrane region" description="Helical" evidence="1">
    <location>
        <begin position="139"/>
        <end position="158"/>
    </location>
</feature>
<reference evidence="3" key="3">
    <citation type="journal article" date="2019" name="Microbiol. Resour. Announc.">
        <title>The genome of the Halobacterium salinarum type strain is closely related to that of the laboratory strains NRC-1 and R1.</title>
        <authorList>
            <person name="Pfeiffer F."/>
            <person name="Marchfelder A."/>
            <person name="Habermann B.H."/>
            <person name="Dyall-Smith M."/>
        </authorList>
    </citation>
    <scope>NUCLEOTIDE SEQUENCE</scope>
    <source>
        <strain evidence="3">NRC-1</strain>
    </source>
</reference>
<reference evidence="3" key="2">
    <citation type="journal article" date="2015" name="Life">
        <title>A manual curation strategy to improve genome annotation: application to a set of haloarchael genomes.</title>
        <authorList>
            <person name="Pfeiffer F."/>
            <person name="Oesterhelt D."/>
        </authorList>
    </citation>
    <scope>NUCLEOTIDE SEQUENCE</scope>
    <source>
        <strain evidence="3">NRC-1</strain>
    </source>
</reference>
<accession>A0A510N8X7</accession>
<dbReference type="RefSeq" id="WP_012289485.1">
    <property type="nucleotide sequence ID" value="NC_002607.1"/>
</dbReference>
<keyword evidence="1" id="KW-0472">Membrane</keyword>
<dbReference type="EMBL" id="BK010829">
    <property type="protein sequence ID" value="DAC79188.1"/>
    <property type="molecule type" value="Genomic_DNA"/>
</dbReference>
<gene>
    <name evidence="3" type="ORF">VNG_2324H</name>
</gene>
<dbReference type="PANTHER" id="PTHR43592:SF15">
    <property type="entry name" value="CAAX AMINO TERMINAL PROTEASE FAMILY PROTEIN"/>
    <property type="match status" value="1"/>
</dbReference>
<organism evidence="3">
    <name type="scientific">Halobacterium salinarum (strain ATCC 700922 / JCM 11081 / NRC-1)</name>
    <name type="common">Halobacterium halobium</name>
    <dbReference type="NCBI Taxonomy" id="64091"/>
    <lineage>
        <taxon>Archaea</taxon>
        <taxon>Methanobacteriati</taxon>
        <taxon>Methanobacteriota</taxon>
        <taxon>Stenosarchaea group</taxon>
        <taxon>Halobacteria</taxon>
        <taxon>Halobacteriales</taxon>
        <taxon>Halobacteriaceae</taxon>
        <taxon>Halobacterium</taxon>
        <taxon>Halobacterium salinarum NRC-34001</taxon>
    </lineage>
</organism>
<feature type="transmembrane region" description="Helical" evidence="1">
    <location>
        <begin position="69"/>
        <end position="93"/>
    </location>
</feature>
<feature type="domain" description="CAAX prenyl protease 2/Lysostaphin resistance protein A-like" evidence="2">
    <location>
        <begin position="115"/>
        <end position="201"/>
    </location>
</feature>
<feature type="transmembrane region" description="Helical" evidence="1">
    <location>
        <begin position="170"/>
        <end position="195"/>
    </location>
</feature>
<dbReference type="PANTHER" id="PTHR43592">
    <property type="entry name" value="CAAX AMINO TERMINAL PROTEASE"/>
    <property type="match status" value="1"/>
</dbReference>
<keyword evidence="1" id="KW-0812">Transmembrane</keyword>
<feature type="transmembrane region" description="Helical" evidence="1">
    <location>
        <begin position="114"/>
        <end position="133"/>
    </location>
</feature>
<keyword evidence="1" id="KW-1133">Transmembrane helix</keyword>
<evidence type="ECO:0000256" key="1">
    <source>
        <dbReference type="SAM" id="Phobius"/>
    </source>
</evidence>
<name>A0A510N8X7_HALSA</name>
<dbReference type="InterPro" id="IPR003675">
    <property type="entry name" value="Rce1/LyrA-like_dom"/>
</dbReference>
<reference evidence="3" key="1">
    <citation type="journal article" date="2008" name="Genomics">
        <title>Evolution in the laboratory: the genome of Halobacterium salinarum strain R1 compared to that of strain NRC-1.</title>
        <authorList>
            <person name="Pfeiffer F."/>
            <person name="Schuster S.C."/>
            <person name="Broicher A."/>
            <person name="Falb M."/>
            <person name="Palm P."/>
            <person name="Rodewald K."/>
            <person name="Ruepp A."/>
            <person name="Soppa J."/>
            <person name="Tittor J."/>
            <person name="Oesterhelt D."/>
        </authorList>
    </citation>
    <scope>NUCLEOTIDE SEQUENCE</scope>
    <source>
        <strain evidence="3">NRC-1</strain>
    </source>
</reference>
<dbReference type="OrthoDB" id="380028at2157"/>
<sequence length="215" mass="22489">MRVLTEAVGVALVLAVALWRSTRELPEEYDWERVRSSQRRTWLLAAGVLAWVIVVEGAGLASLNHPPVVGFVWSAALAFVAIGVTGIATGLVMRRAEHGIDPATRALLELPKSRAFVLVVSTGVAEELVFRGFVLTRVAALTGSEVAAVAVTVVGFAASRTAGLERAQIAQVVVLGAVIAAAFAYTGNLLAVIGARAGYDALTTLSADPADFPNE</sequence>
<dbReference type="Pfam" id="PF02517">
    <property type="entry name" value="Rce1-like"/>
    <property type="match status" value="1"/>
</dbReference>
<evidence type="ECO:0000313" key="3">
    <source>
        <dbReference type="EMBL" id="DAC79188.1"/>
    </source>
</evidence>
<dbReference type="GO" id="GO:0004175">
    <property type="term" value="F:endopeptidase activity"/>
    <property type="evidence" value="ECO:0007669"/>
    <property type="project" value="UniProtKB-ARBA"/>
</dbReference>
<evidence type="ECO:0000259" key="2">
    <source>
        <dbReference type="Pfam" id="PF02517"/>
    </source>
</evidence>
<proteinExistence type="predicted"/>
<dbReference type="GO" id="GO:0080120">
    <property type="term" value="P:CAAX-box protein maturation"/>
    <property type="evidence" value="ECO:0007669"/>
    <property type="project" value="UniProtKB-ARBA"/>
</dbReference>
<protein>
    <submittedName>
        <fullName evidence="3">Abi/CAAX domain protein</fullName>
    </submittedName>
</protein>